<accession>A0ABQ9HRH5</accession>
<feature type="non-terminal residue" evidence="1">
    <location>
        <position position="90"/>
    </location>
</feature>
<evidence type="ECO:0000313" key="2">
    <source>
        <dbReference type="Proteomes" id="UP001159363"/>
    </source>
</evidence>
<reference evidence="1 2" key="1">
    <citation type="submission" date="2023-02" db="EMBL/GenBank/DDBJ databases">
        <title>LHISI_Scaffold_Assembly.</title>
        <authorList>
            <person name="Stuart O.P."/>
            <person name="Cleave R."/>
            <person name="Magrath M.J.L."/>
            <person name="Mikheyev A.S."/>
        </authorList>
    </citation>
    <scope>NUCLEOTIDE SEQUENCE [LARGE SCALE GENOMIC DNA]</scope>
    <source>
        <strain evidence="1">Daus_M_001</strain>
        <tissue evidence="1">Leg muscle</tissue>
    </source>
</reference>
<dbReference type="CDD" id="cd09272">
    <property type="entry name" value="RNase_HI_RT_Ty1"/>
    <property type="match status" value="1"/>
</dbReference>
<evidence type="ECO:0000313" key="1">
    <source>
        <dbReference type="EMBL" id="KAJ8886995.1"/>
    </source>
</evidence>
<protein>
    <recommendedName>
        <fullName evidence="3">Polyprotein</fullName>
    </recommendedName>
</protein>
<dbReference type="EMBL" id="JARBHB010000004">
    <property type="protein sequence ID" value="KAJ8886995.1"/>
    <property type="molecule type" value="Genomic_DNA"/>
</dbReference>
<sequence length="90" mass="10129">MLFGRVKKPSVSLSSTEEEYTALASAAAECLFVGKFLVEIIGVSKVQFVLFEDNQSCIKMASTFETKCSKHIRMKHHFVKDLVQDKVLKT</sequence>
<evidence type="ECO:0008006" key="3">
    <source>
        <dbReference type="Google" id="ProtNLM"/>
    </source>
</evidence>
<proteinExistence type="predicted"/>
<name>A0ABQ9HRH5_9NEOP</name>
<gene>
    <name evidence="1" type="ORF">PR048_013209</name>
</gene>
<organism evidence="1 2">
    <name type="scientific">Dryococelus australis</name>
    <dbReference type="NCBI Taxonomy" id="614101"/>
    <lineage>
        <taxon>Eukaryota</taxon>
        <taxon>Metazoa</taxon>
        <taxon>Ecdysozoa</taxon>
        <taxon>Arthropoda</taxon>
        <taxon>Hexapoda</taxon>
        <taxon>Insecta</taxon>
        <taxon>Pterygota</taxon>
        <taxon>Neoptera</taxon>
        <taxon>Polyneoptera</taxon>
        <taxon>Phasmatodea</taxon>
        <taxon>Verophasmatodea</taxon>
        <taxon>Anareolatae</taxon>
        <taxon>Phasmatidae</taxon>
        <taxon>Eurycanthinae</taxon>
        <taxon>Dryococelus</taxon>
    </lineage>
</organism>
<keyword evidence="2" id="KW-1185">Reference proteome</keyword>
<dbReference type="Proteomes" id="UP001159363">
    <property type="component" value="Chromosome X"/>
</dbReference>
<comment type="caution">
    <text evidence="1">The sequence shown here is derived from an EMBL/GenBank/DDBJ whole genome shotgun (WGS) entry which is preliminary data.</text>
</comment>